<dbReference type="InterPro" id="IPR036396">
    <property type="entry name" value="Cyt_P450_sf"/>
</dbReference>
<proteinExistence type="predicted"/>
<dbReference type="GO" id="GO:0005506">
    <property type="term" value="F:iron ion binding"/>
    <property type="evidence" value="ECO:0007669"/>
    <property type="project" value="InterPro"/>
</dbReference>
<dbReference type="InterPro" id="IPR001128">
    <property type="entry name" value="Cyt_P450"/>
</dbReference>
<dbReference type="GO" id="GO:0016705">
    <property type="term" value="F:oxidoreductase activity, acting on paired donors, with incorporation or reduction of molecular oxygen"/>
    <property type="evidence" value="ECO:0007669"/>
    <property type="project" value="InterPro"/>
</dbReference>
<dbReference type="AlphaFoldDB" id="A0A377PVB6"/>
<evidence type="ECO:0000313" key="2">
    <source>
        <dbReference type="Proteomes" id="UP000255139"/>
    </source>
</evidence>
<dbReference type="GO" id="GO:0004497">
    <property type="term" value="F:monooxygenase activity"/>
    <property type="evidence" value="ECO:0007669"/>
    <property type="project" value="InterPro"/>
</dbReference>
<dbReference type="EMBL" id="UGJE01000002">
    <property type="protein sequence ID" value="STQ86826.1"/>
    <property type="molecule type" value="Genomic_DNA"/>
</dbReference>
<organism evidence="1 2">
    <name type="scientific">Helicobacter muridarum</name>
    <dbReference type="NCBI Taxonomy" id="216"/>
    <lineage>
        <taxon>Bacteria</taxon>
        <taxon>Pseudomonadati</taxon>
        <taxon>Campylobacterota</taxon>
        <taxon>Epsilonproteobacteria</taxon>
        <taxon>Campylobacterales</taxon>
        <taxon>Helicobacteraceae</taxon>
        <taxon>Helicobacter</taxon>
    </lineage>
</organism>
<dbReference type="Pfam" id="PF00067">
    <property type="entry name" value="p450"/>
    <property type="match status" value="1"/>
</dbReference>
<dbReference type="Gene3D" id="1.10.630.10">
    <property type="entry name" value="Cytochrome P450"/>
    <property type="match status" value="1"/>
</dbReference>
<sequence>MTDSHKISHHSFLVSAFLPQTPIYYNDIPNNLAHNKLLFFPSLWDLLLRDKSILNSTIDELLRLTNLGTTSTFPRITTADIDLSSFILPKDSVVYADVFLANRDPLIFDNPFIDKSF</sequence>
<keyword evidence="2" id="KW-1185">Reference proteome</keyword>
<reference evidence="1 2" key="1">
    <citation type="submission" date="2018-06" db="EMBL/GenBank/DDBJ databases">
        <authorList>
            <consortium name="Pathogen Informatics"/>
            <person name="Doyle S."/>
        </authorList>
    </citation>
    <scope>NUCLEOTIDE SEQUENCE [LARGE SCALE GENOMIC DNA]</scope>
    <source>
        <strain evidence="1 2">NCTC12714</strain>
    </source>
</reference>
<dbReference type="GO" id="GO:0020037">
    <property type="term" value="F:heme binding"/>
    <property type="evidence" value="ECO:0007669"/>
    <property type="project" value="InterPro"/>
</dbReference>
<dbReference type="Proteomes" id="UP000255139">
    <property type="component" value="Unassembled WGS sequence"/>
</dbReference>
<protein>
    <submittedName>
        <fullName evidence="1">Cytochrome P450</fullName>
    </submittedName>
</protein>
<accession>A0A377PVB6</accession>
<dbReference type="SUPFAM" id="SSF48264">
    <property type="entry name" value="Cytochrome P450"/>
    <property type="match status" value="1"/>
</dbReference>
<gene>
    <name evidence="1" type="ORF">NCTC12714_01637</name>
</gene>
<evidence type="ECO:0000313" key="1">
    <source>
        <dbReference type="EMBL" id="STQ86826.1"/>
    </source>
</evidence>
<name>A0A377PVB6_9HELI</name>